<protein>
    <submittedName>
        <fullName evidence="1">Uncharacterized protein</fullName>
    </submittedName>
</protein>
<reference evidence="1 2" key="1">
    <citation type="submission" date="2018-11" db="EMBL/GenBank/DDBJ databases">
        <authorList>
            <consortium name="Pathogen Informatics"/>
        </authorList>
    </citation>
    <scope>NUCLEOTIDE SEQUENCE [LARGE SCALE GENOMIC DNA]</scope>
    <source>
        <strain>Denwood</strain>
        <strain evidence="2">Zambia</strain>
    </source>
</reference>
<gene>
    <name evidence="1" type="ORF">SMTD_LOCUS9108</name>
</gene>
<accession>A0A3P8DVY8</accession>
<organism evidence="1 2">
    <name type="scientific">Schistosoma mattheei</name>
    <dbReference type="NCBI Taxonomy" id="31246"/>
    <lineage>
        <taxon>Eukaryota</taxon>
        <taxon>Metazoa</taxon>
        <taxon>Spiralia</taxon>
        <taxon>Lophotrochozoa</taxon>
        <taxon>Platyhelminthes</taxon>
        <taxon>Trematoda</taxon>
        <taxon>Digenea</taxon>
        <taxon>Strigeidida</taxon>
        <taxon>Schistosomatoidea</taxon>
        <taxon>Schistosomatidae</taxon>
        <taxon>Schistosoma</taxon>
    </lineage>
</organism>
<dbReference type="AlphaFoldDB" id="A0A3P8DVY8"/>
<dbReference type="Proteomes" id="UP000269396">
    <property type="component" value="Unassembled WGS sequence"/>
</dbReference>
<proteinExistence type="predicted"/>
<name>A0A3P8DVY8_9TREM</name>
<keyword evidence="2" id="KW-1185">Reference proteome</keyword>
<sequence length="43" mass="5207">MYCFHDNLFTTSSFLFIGWLVKLYTDYCNLTHKTPHHSHLNLF</sequence>
<dbReference type="EMBL" id="UZAL01029431">
    <property type="protein sequence ID" value="VDP48161.1"/>
    <property type="molecule type" value="Genomic_DNA"/>
</dbReference>
<evidence type="ECO:0000313" key="2">
    <source>
        <dbReference type="Proteomes" id="UP000269396"/>
    </source>
</evidence>
<evidence type="ECO:0000313" key="1">
    <source>
        <dbReference type="EMBL" id="VDP48161.1"/>
    </source>
</evidence>